<evidence type="ECO:0000256" key="1">
    <source>
        <dbReference type="ARBA" id="ARBA00004685"/>
    </source>
</evidence>
<evidence type="ECO:0000256" key="3">
    <source>
        <dbReference type="ARBA" id="ARBA00035112"/>
    </source>
</evidence>
<name>A0A165L0Q0_9APHY</name>
<dbReference type="PANTHER" id="PTHR33365">
    <property type="entry name" value="YALI0B05434P"/>
    <property type="match status" value="1"/>
</dbReference>
<evidence type="ECO:0000256" key="2">
    <source>
        <dbReference type="ARBA" id="ARBA00023002"/>
    </source>
</evidence>
<dbReference type="AlphaFoldDB" id="A0A165L0Q0"/>
<dbReference type="GO" id="GO:0043386">
    <property type="term" value="P:mycotoxin biosynthetic process"/>
    <property type="evidence" value="ECO:0007669"/>
    <property type="project" value="InterPro"/>
</dbReference>
<feature type="region of interest" description="Disordered" evidence="4">
    <location>
        <begin position="183"/>
        <end position="204"/>
    </location>
</feature>
<evidence type="ECO:0000313" key="6">
    <source>
        <dbReference type="Proteomes" id="UP000076727"/>
    </source>
</evidence>
<dbReference type="InterPro" id="IPR021765">
    <property type="entry name" value="UstYa-like"/>
</dbReference>
<accession>A0A165L0Q0</accession>
<gene>
    <name evidence="5" type="ORF">DAEQUDRAFT_770243</name>
</gene>
<feature type="compositionally biased region" description="Basic and acidic residues" evidence="4">
    <location>
        <begin position="195"/>
        <end position="204"/>
    </location>
</feature>
<comment type="similarity">
    <text evidence="3">Belongs to the ustYa family.</text>
</comment>
<dbReference type="STRING" id="1314783.A0A165L0Q0"/>
<keyword evidence="2" id="KW-0560">Oxidoreductase</keyword>
<proteinExistence type="inferred from homology"/>
<dbReference type="PROSITE" id="PS51257">
    <property type="entry name" value="PROKAR_LIPOPROTEIN"/>
    <property type="match status" value="1"/>
</dbReference>
<comment type="pathway">
    <text evidence="1">Mycotoxin biosynthesis.</text>
</comment>
<evidence type="ECO:0000313" key="5">
    <source>
        <dbReference type="EMBL" id="KZT63843.1"/>
    </source>
</evidence>
<keyword evidence="6" id="KW-1185">Reference proteome</keyword>
<dbReference type="Pfam" id="PF11807">
    <property type="entry name" value="UstYa"/>
    <property type="match status" value="1"/>
</dbReference>
<dbReference type="PANTHER" id="PTHR33365:SF11">
    <property type="entry name" value="TAT PATHWAY SIGNAL SEQUENCE"/>
    <property type="match status" value="1"/>
</dbReference>
<evidence type="ECO:0000256" key="4">
    <source>
        <dbReference type="SAM" id="MobiDB-lite"/>
    </source>
</evidence>
<dbReference type="Proteomes" id="UP000076727">
    <property type="component" value="Unassembled WGS sequence"/>
</dbReference>
<dbReference type="EMBL" id="KV429154">
    <property type="protein sequence ID" value="KZT63843.1"/>
    <property type="molecule type" value="Genomic_DNA"/>
</dbReference>
<reference evidence="5 6" key="1">
    <citation type="journal article" date="2016" name="Mol. Biol. Evol.">
        <title>Comparative Genomics of Early-Diverging Mushroom-Forming Fungi Provides Insights into the Origins of Lignocellulose Decay Capabilities.</title>
        <authorList>
            <person name="Nagy L.G."/>
            <person name="Riley R."/>
            <person name="Tritt A."/>
            <person name="Adam C."/>
            <person name="Daum C."/>
            <person name="Floudas D."/>
            <person name="Sun H."/>
            <person name="Yadav J.S."/>
            <person name="Pangilinan J."/>
            <person name="Larsson K.H."/>
            <person name="Matsuura K."/>
            <person name="Barry K."/>
            <person name="Labutti K."/>
            <person name="Kuo R."/>
            <person name="Ohm R.A."/>
            <person name="Bhattacharya S.S."/>
            <person name="Shirouzu T."/>
            <person name="Yoshinaga Y."/>
            <person name="Martin F.M."/>
            <person name="Grigoriev I.V."/>
            <person name="Hibbett D.S."/>
        </authorList>
    </citation>
    <scope>NUCLEOTIDE SEQUENCE [LARGE SCALE GENOMIC DNA]</scope>
    <source>
        <strain evidence="5 6">L-15889</strain>
    </source>
</reference>
<sequence length="204" mass="23489">MLSNLKRHSPQSFRPAVWVLLLISCIFNVLSVKHYRRGPVLDDSRYSYVDDDYPNELPLRLDTIEMDFEDTSVDGAYSQTGFDAWLEWHALDHFPRAHGFVKLGPDGRDFGVSMFHQIHCLSMIREAMVNGANDHAAHCLNFMRQAILCNADTTLEVTTETTHTCKDFTQVYDYIAENQRHWPKKSKAPSLNQTEDGHHGHDLR</sequence>
<evidence type="ECO:0008006" key="7">
    <source>
        <dbReference type="Google" id="ProtNLM"/>
    </source>
</evidence>
<organism evidence="5 6">
    <name type="scientific">Daedalea quercina L-15889</name>
    <dbReference type="NCBI Taxonomy" id="1314783"/>
    <lineage>
        <taxon>Eukaryota</taxon>
        <taxon>Fungi</taxon>
        <taxon>Dikarya</taxon>
        <taxon>Basidiomycota</taxon>
        <taxon>Agaricomycotina</taxon>
        <taxon>Agaricomycetes</taxon>
        <taxon>Polyporales</taxon>
        <taxon>Fomitopsis</taxon>
    </lineage>
</organism>
<protein>
    <recommendedName>
        <fullName evidence="7">Oxidase ustYa</fullName>
    </recommendedName>
</protein>
<dbReference type="GO" id="GO:0016491">
    <property type="term" value="F:oxidoreductase activity"/>
    <property type="evidence" value="ECO:0007669"/>
    <property type="project" value="UniProtKB-KW"/>
</dbReference>
<dbReference type="OrthoDB" id="3687641at2759"/>